<dbReference type="EMBL" id="BHXC01000007">
    <property type="protein sequence ID" value="GCB94707.1"/>
    <property type="molecule type" value="Genomic_DNA"/>
</dbReference>
<comment type="caution">
    <text evidence="1">The sequence shown here is derived from an EMBL/GenBank/DDBJ whole genome shotgun (WGS) entry which is preliminary data.</text>
</comment>
<dbReference type="Proteomes" id="UP000288351">
    <property type="component" value="Unassembled WGS sequence"/>
</dbReference>
<accession>A0A401RAT9</accession>
<reference evidence="1 2" key="1">
    <citation type="journal article" date="2019" name="Microbiol. Resour. Announc.">
        <title>Draft Genome Sequence of the Most Traditional epsilon-Poly-l-Lysine Producer, Streptomyces albulus NBRC14147.</title>
        <authorList>
            <person name="Yamanaka K."/>
            <person name="Hamano Y."/>
        </authorList>
    </citation>
    <scope>NUCLEOTIDE SEQUENCE [LARGE SCALE GENOMIC DNA]</scope>
    <source>
        <strain evidence="1 2">NBRC 14147</strain>
    </source>
</reference>
<dbReference type="InterPro" id="IPR023214">
    <property type="entry name" value="HAD_sf"/>
</dbReference>
<proteinExistence type="predicted"/>
<dbReference type="Pfam" id="PF12710">
    <property type="entry name" value="HAD"/>
    <property type="match status" value="1"/>
</dbReference>
<dbReference type="PANTHER" id="PTHR43434:SF1">
    <property type="entry name" value="PHOSPHOGLYCOLATE PHOSPHATASE"/>
    <property type="match status" value="1"/>
</dbReference>
<dbReference type="InterPro" id="IPR036412">
    <property type="entry name" value="HAD-like_sf"/>
</dbReference>
<name>A0A401RAT9_STRNR</name>
<evidence type="ECO:0000313" key="1">
    <source>
        <dbReference type="EMBL" id="GCB94707.1"/>
    </source>
</evidence>
<sequence length="243" mass="25969">MMTYRYGIMGGWRGSGMAQLVLWDIDHTLIATRGVGRALSAAAFEATLGLPMREQAKVDGITEPVIFRETARLHGLETDRSAFERFARALAEQHLKRAAELRERGHALPGAAAAVAALADAGVHQTVVTGNVRPVAEIKLAVFGLDQHINWDAGAYGEDDDVRSELVRLALGRSGVEVADVVLIGDTPADVEGGRANGVRVIAVASGRSTAPELRHAGADAVVPDLRDTKLLLELIRGSERRV</sequence>
<organism evidence="1 2">
    <name type="scientific">Streptomyces noursei</name>
    <name type="common">Streptomyces albulus</name>
    <dbReference type="NCBI Taxonomy" id="1971"/>
    <lineage>
        <taxon>Bacteria</taxon>
        <taxon>Bacillati</taxon>
        <taxon>Actinomycetota</taxon>
        <taxon>Actinomycetes</taxon>
        <taxon>Kitasatosporales</taxon>
        <taxon>Streptomycetaceae</taxon>
        <taxon>Streptomyces</taxon>
    </lineage>
</organism>
<dbReference type="GO" id="GO:0008967">
    <property type="term" value="F:phosphoglycolate phosphatase activity"/>
    <property type="evidence" value="ECO:0007669"/>
    <property type="project" value="TreeGrafter"/>
</dbReference>
<dbReference type="SFLD" id="SFLDS00003">
    <property type="entry name" value="Haloacid_Dehalogenase"/>
    <property type="match status" value="1"/>
</dbReference>
<dbReference type="AlphaFoldDB" id="A0A401RAT9"/>
<dbReference type="SFLD" id="SFLDG01129">
    <property type="entry name" value="C1.5:_HAD__Beta-PGM__Phosphata"/>
    <property type="match status" value="1"/>
</dbReference>
<dbReference type="PANTHER" id="PTHR43434">
    <property type="entry name" value="PHOSPHOGLYCOLATE PHOSPHATASE"/>
    <property type="match status" value="1"/>
</dbReference>
<protein>
    <submittedName>
        <fullName evidence="1">Haloacid dehalogenase</fullName>
    </submittedName>
</protein>
<evidence type="ECO:0000313" key="2">
    <source>
        <dbReference type="Proteomes" id="UP000288351"/>
    </source>
</evidence>
<dbReference type="SUPFAM" id="SSF56784">
    <property type="entry name" value="HAD-like"/>
    <property type="match status" value="1"/>
</dbReference>
<dbReference type="Gene3D" id="1.10.150.240">
    <property type="entry name" value="Putative phosphatase, domain 2"/>
    <property type="match status" value="1"/>
</dbReference>
<dbReference type="InterPro" id="IPR050155">
    <property type="entry name" value="HAD-like_hydrolase_sf"/>
</dbReference>
<dbReference type="GO" id="GO:0006281">
    <property type="term" value="P:DNA repair"/>
    <property type="evidence" value="ECO:0007669"/>
    <property type="project" value="TreeGrafter"/>
</dbReference>
<gene>
    <name evidence="1" type="ORF">SALB_07508</name>
</gene>
<dbReference type="InterPro" id="IPR023198">
    <property type="entry name" value="PGP-like_dom2"/>
</dbReference>
<dbReference type="Gene3D" id="3.40.50.1000">
    <property type="entry name" value="HAD superfamily/HAD-like"/>
    <property type="match status" value="1"/>
</dbReference>